<evidence type="ECO:0000313" key="4">
    <source>
        <dbReference type="EMBL" id="MCX2981199.1"/>
    </source>
</evidence>
<dbReference type="PANTHER" id="PTHR33359:SF1">
    <property type="entry name" value="MOLYBDOPTERIN SYNTHASE SULFUR CARRIER SUBUNIT"/>
    <property type="match status" value="1"/>
</dbReference>
<comment type="similarity">
    <text evidence="2">Belongs to the MoaD family.</text>
</comment>
<dbReference type="InterPro" id="IPR044672">
    <property type="entry name" value="MOCS2A"/>
</dbReference>
<dbReference type="EMBL" id="SHNN01000002">
    <property type="protein sequence ID" value="MCX2981199.1"/>
    <property type="molecule type" value="Genomic_DNA"/>
</dbReference>
<dbReference type="InterPro" id="IPR003749">
    <property type="entry name" value="ThiS/MoaD-like"/>
</dbReference>
<dbReference type="NCBIfam" id="TIGR01682">
    <property type="entry name" value="moaD"/>
    <property type="match status" value="1"/>
</dbReference>
<dbReference type="SUPFAM" id="SSF54285">
    <property type="entry name" value="MoaD/ThiS"/>
    <property type="match status" value="1"/>
</dbReference>
<name>A0ABT3TGR5_9GAMM</name>
<reference evidence="4" key="1">
    <citation type="submission" date="2019-02" db="EMBL/GenBank/DDBJ databases">
        <authorList>
            <person name="Li S.-H."/>
        </authorList>
    </citation>
    <scope>NUCLEOTIDE SEQUENCE</scope>
    <source>
        <strain evidence="4">IMCC14734</strain>
    </source>
</reference>
<dbReference type="InterPro" id="IPR012675">
    <property type="entry name" value="Beta-grasp_dom_sf"/>
</dbReference>
<protein>
    <recommendedName>
        <fullName evidence="3">Molybdopterin synthase sulfur carrier subunit</fullName>
    </recommendedName>
</protein>
<dbReference type="Pfam" id="PF02597">
    <property type="entry name" value="ThiS"/>
    <property type="match status" value="1"/>
</dbReference>
<comment type="caution">
    <text evidence="4">The sequence shown here is derived from an EMBL/GenBank/DDBJ whole genome shotgun (WGS) entry which is preliminary data.</text>
</comment>
<evidence type="ECO:0000313" key="5">
    <source>
        <dbReference type="Proteomes" id="UP001143362"/>
    </source>
</evidence>
<evidence type="ECO:0000256" key="2">
    <source>
        <dbReference type="ARBA" id="ARBA00024200"/>
    </source>
</evidence>
<sequence>MLEILFFARLREQLGVGRLQVPYSDAVATLAGLQDHLIAEHGELWAQALQAENVLRAVNQDMAALDSALAAGDEVAFFPPVTGG</sequence>
<dbReference type="Gene3D" id="3.10.20.30">
    <property type="match status" value="1"/>
</dbReference>
<proteinExistence type="inferred from homology"/>
<dbReference type="Proteomes" id="UP001143362">
    <property type="component" value="Unassembled WGS sequence"/>
</dbReference>
<keyword evidence="1" id="KW-0547">Nucleotide-binding</keyword>
<dbReference type="RefSeq" id="WP_279245206.1">
    <property type="nucleotide sequence ID" value="NZ_SHNN01000002.1"/>
</dbReference>
<evidence type="ECO:0000256" key="1">
    <source>
        <dbReference type="ARBA" id="ARBA00022741"/>
    </source>
</evidence>
<dbReference type="CDD" id="cd00754">
    <property type="entry name" value="Ubl_MoaD"/>
    <property type="match status" value="1"/>
</dbReference>
<dbReference type="InterPro" id="IPR016155">
    <property type="entry name" value="Mopterin_synth/thiamin_S_b"/>
</dbReference>
<dbReference type="PANTHER" id="PTHR33359">
    <property type="entry name" value="MOLYBDOPTERIN SYNTHASE SULFUR CARRIER SUBUNIT"/>
    <property type="match status" value="1"/>
</dbReference>
<accession>A0ABT3TGR5</accession>
<evidence type="ECO:0000256" key="3">
    <source>
        <dbReference type="ARBA" id="ARBA00024247"/>
    </source>
</evidence>
<organism evidence="4 5">
    <name type="scientific">Candidatus Litorirhabdus singularis</name>
    <dbReference type="NCBI Taxonomy" id="2518993"/>
    <lineage>
        <taxon>Bacteria</taxon>
        <taxon>Pseudomonadati</taxon>
        <taxon>Pseudomonadota</taxon>
        <taxon>Gammaproteobacteria</taxon>
        <taxon>Cellvibrionales</taxon>
        <taxon>Halieaceae</taxon>
        <taxon>Candidatus Litorirhabdus</taxon>
    </lineage>
</organism>
<keyword evidence="5" id="KW-1185">Reference proteome</keyword>
<gene>
    <name evidence="4" type="primary">moaD</name>
    <name evidence="4" type="ORF">EYC98_10030</name>
</gene>